<gene>
    <name evidence="10" type="ORF">HTAM1171_LOCUS5830</name>
</gene>
<dbReference type="PANTHER" id="PTHR21649">
    <property type="entry name" value="CHLOROPHYLL A/B BINDING PROTEIN"/>
    <property type="match status" value="1"/>
</dbReference>
<sequence>MKVSAAVFAATFGMASAFVPAPQSGASVRLSETKADLEELAGKLNPIVKFWDPMGLADGDFYGMGEEGTIGWLRHSEIKHGRVAMAAFVGYCVQSNFIFPWPQHMDGSTGPSADLAPEQQWDAIPEAAKWQIFFLIGFLELWDECSGQQGLEHYTKGRMPGKYPSLQPFRDNVHFALDLYDPLGFSKNRSEEAKARGRVAEVNNGRLAMLGIFGFLTADKMPGAVPLLDSLGVPIPYDGNCMIPFEGNFHLDSLSL</sequence>
<evidence type="ECO:0000256" key="7">
    <source>
        <dbReference type="ARBA" id="ARBA00023243"/>
    </source>
</evidence>
<comment type="function">
    <text evidence="1">The light-harvesting complex (LHC) functions as a light receptor, it captures and delivers excitation energy to photosystems with which it is closely associated. Energy is transferred from the carotenoid and chlorophyll C (or B) to chlorophyll A and the photosynthetic reaction centers where it is used to synthesize ATP and reducing power.</text>
</comment>
<accession>A0A7S2MMM6</accession>
<feature type="binding site" evidence="8">
    <location>
        <position position="201"/>
    </location>
    <ligand>
        <name>chlorophyll a</name>
        <dbReference type="ChEBI" id="CHEBI:58416"/>
        <label>1</label>
    </ligand>
</feature>
<evidence type="ECO:0000256" key="1">
    <source>
        <dbReference type="ARBA" id="ARBA00004022"/>
    </source>
</evidence>
<keyword evidence="9" id="KW-0732">Signal</keyword>
<evidence type="ECO:0000313" key="10">
    <source>
        <dbReference type="EMBL" id="CAD9491976.1"/>
    </source>
</evidence>
<dbReference type="GO" id="GO:0009507">
    <property type="term" value="C:chloroplast"/>
    <property type="evidence" value="ECO:0007669"/>
    <property type="project" value="UniProtKB-SubCell"/>
</dbReference>
<keyword evidence="7" id="KW-0437">Light-harvesting polypeptide</keyword>
<proteinExistence type="inferred from homology"/>
<evidence type="ECO:0000256" key="5">
    <source>
        <dbReference type="ARBA" id="ARBA00022531"/>
    </source>
</evidence>
<dbReference type="Gene3D" id="1.10.3460.10">
    <property type="entry name" value="Chlorophyll a/b binding protein domain"/>
    <property type="match status" value="1"/>
</dbReference>
<comment type="similarity">
    <text evidence="3">Belongs to the fucoxanthin chlorophyll protein family.</text>
</comment>
<feature type="binding site" evidence="8">
    <location>
        <position position="51"/>
    </location>
    <ligand>
        <name>chlorophyll a</name>
        <dbReference type="ChEBI" id="CHEBI:58416"/>
        <label>1</label>
    </ligand>
</feature>
<dbReference type="GO" id="GO:0016020">
    <property type="term" value="C:membrane"/>
    <property type="evidence" value="ECO:0007669"/>
    <property type="project" value="InterPro"/>
</dbReference>
<keyword evidence="8" id="KW-0157">Chromophore</keyword>
<name>A0A7S2MMM6_9STRA</name>
<feature type="binding site" description="axial binding residue" evidence="8">
    <location>
        <position position="166"/>
    </location>
    <ligand>
        <name>chlorophyll b</name>
        <dbReference type="ChEBI" id="CHEBI:61721"/>
        <label>1</label>
    </ligand>
    <ligandPart>
        <name>Mg</name>
        <dbReference type="ChEBI" id="CHEBI:25107"/>
    </ligandPart>
</feature>
<keyword evidence="8" id="KW-0148">Chlorophyll</keyword>
<dbReference type="SUPFAM" id="SSF103511">
    <property type="entry name" value="Chlorophyll a-b binding protein"/>
    <property type="match status" value="1"/>
</dbReference>
<organism evidence="10">
    <name type="scientific">Helicotheca tamesis</name>
    <dbReference type="NCBI Taxonomy" id="374047"/>
    <lineage>
        <taxon>Eukaryota</taxon>
        <taxon>Sar</taxon>
        <taxon>Stramenopiles</taxon>
        <taxon>Ochrophyta</taxon>
        <taxon>Bacillariophyta</taxon>
        <taxon>Mediophyceae</taxon>
        <taxon>Lithodesmiophycidae</taxon>
        <taxon>Lithodesmiales</taxon>
        <taxon>Lithodesmiaceae</taxon>
        <taxon>Helicotheca</taxon>
    </lineage>
</organism>
<keyword evidence="5" id="KW-0602">Photosynthesis</keyword>
<feature type="binding site" description="axial binding residue" evidence="8">
    <location>
        <position position="82"/>
    </location>
    <ligand>
        <name>chlorophyll b</name>
        <dbReference type="ChEBI" id="CHEBI:61721"/>
        <label>1</label>
    </ligand>
    <ligandPart>
        <name>Mg</name>
        <dbReference type="ChEBI" id="CHEBI:25107"/>
    </ligandPart>
</feature>
<evidence type="ECO:0000256" key="6">
    <source>
        <dbReference type="ARBA" id="ARBA00022640"/>
    </source>
</evidence>
<protein>
    <recommendedName>
        <fullName evidence="11">Plastid light harvesting protein</fullName>
    </recommendedName>
</protein>
<keyword evidence="4" id="KW-0150">Chloroplast</keyword>
<dbReference type="AlphaFoldDB" id="A0A7S2MMM6"/>
<evidence type="ECO:0000256" key="3">
    <source>
        <dbReference type="ARBA" id="ARBA00005933"/>
    </source>
</evidence>
<dbReference type="InterPro" id="IPR022796">
    <property type="entry name" value="Chloroa_b-bind"/>
</dbReference>
<feature type="binding site" evidence="8">
    <location>
        <position position="204"/>
    </location>
    <ligand>
        <name>chlorophyll a</name>
        <dbReference type="ChEBI" id="CHEBI:58416"/>
        <label>1</label>
    </ligand>
</feature>
<feature type="binding site" evidence="8">
    <location>
        <position position="80"/>
    </location>
    <ligand>
        <name>chlorophyll a</name>
        <dbReference type="ChEBI" id="CHEBI:58416"/>
        <label>1</label>
    </ligand>
</feature>
<feature type="binding site" evidence="8">
    <location>
        <position position="77"/>
    </location>
    <ligand>
        <name>chlorophyll a</name>
        <dbReference type="ChEBI" id="CHEBI:58416"/>
        <label>1</label>
    </ligand>
</feature>
<dbReference type="GO" id="GO:0016168">
    <property type="term" value="F:chlorophyll binding"/>
    <property type="evidence" value="ECO:0007669"/>
    <property type="project" value="UniProtKB-KW"/>
</dbReference>
<keyword evidence="6" id="KW-0934">Plastid</keyword>
<comment type="subcellular location">
    <subcellularLocation>
        <location evidence="2">Plastid</location>
        <location evidence="2">Chloroplast</location>
    </subcellularLocation>
</comment>
<feature type="binding site" evidence="8">
    <location>
        <position position="206"/>
    </location>
    <ligand>
        <name>chlorophyll a</name>
        <dbReference type="ChEBI" id="CHEBI:58416"/>
        <label>1</label>
    </ligand>
</feature>
<evidence type="ECO:0000256" key="4">
    <source>
        <dbReference type="ARBA" id="ARBA00022528"/>
    </source>
</evidence>
<evidence type="ECO:0000256" key="8">
    <source>
        <dbReference type="PIRSR" id="PIRSR601344-1"/>
    </source>
</evidence>
<evidence type="ECO:0000256" key="2">
    <source>
        <dbReference type="ARBA" id="ARBA00004229"/>
    </source>
</evidence>
<dbReference type="EMBL" id="HBGV01009435">
    <property type="protein sequence ID" value="CAD9491976.1"/>
    <property type="molecule type" value="Transcribed_RNA"/>
</dbReference>
<dbReference type="InterPro" id="IPR001344">
    <property type="entry name" value="Chloro_AB-bd_pln"/>
</dbReference>
<dbReference type="Pfam" id="PF00504">
    <property type="entry name" value="Chloroa_b-bind"/>
    <property type="match status" value="1"/>
</dbReference>
<feature type="signal peptide" evidence="9">
    <location>
        <begin position="1"/>
        <end position="17"/>
    </location>
</feature>
<feature type="chain" id="PRO_5030706345" description="Plastid light harvesting protein" evidence="9">
    <location>
        <begin position="18"/>
        <end position="256"/>
    </location>
</feature>
<dbReference type="GO" id="GO:0009765">
    <property type="term" value="P:photosynthesis, light harvesting"/>
    <property type="evidence" value="ECO:0007669"/>
    <property type="project" value="InterPro"/>
</dbReference>
<evidence type="ECO:0008006" key="11">
    <source>
        <dbReference type="Google" id="ProtNLM"/>
    </source>
</evidence>
<evidence type="ECO:0000256" key="9">
    <source>
        <dbReference type="SAM" id="SignalP"/>
    </source>
</evidence>
<dbReference type="GO" id="GO:0030076">
    <property type="term" value="C:light-harvesting complex"/>
    <property type="evidence" value="ECO:0007669"/>
    <property type="project" value="UniProtKB-KW"/>
</dbReference>
<reference evidence="10" key="1">
    <citation type="submission" date="2021-01" db="EMBL/GenBank/DDBJ databases">
        <authorList>
            <person name="Corre E."/>
            <person name="Pelletier E."/>
            <person name="Niang G."/>
            <person name="Scheremetjew M."/>
            <person name="Finn R."/>
            <person name="Kale V."/>
            <person name="Holt S."/>
            <person name="Cochrane G."/>
            <person name="Meng A."/>
            <person name="Brown T."/>
            <person name="Cohen L."/>
        </authorList>
    </citation>
    <scope>NUCLEOTIDE SEQUENCE</scope>
    <source>
        <strain evidence="10">CCMP826</strain>
    </source>
</reference>